<keyword evidence="2" id="KW-0472">Membrane</keyword>
<dbReference type="CDD" id="cd14852">
    <property type="entry name" value="LD-carboxypeptidase"/>
    <property type="match status" value="1"/>
</dbReference>
<dbReference type="InterPro" id="IPR003709">
    <property type="entry name" value="VanY-like_core_dom"/>
</dbReference>
<accession>A0A4Z0S7J9</accession>
<keyword evidence="4" id="KW-0645">Protease</keyword>
<dbReference type="RefSeq" id="WP_135518074.1">
    <property type="nucleotide sequence ID" value="NZ_PVSN01000008.1"/>
</dbReference>
<dbReference type="InterPro" id="IPR058193">
    <property type="entry name" value="VanY/YodJ_core_dom"/>
</dbReference>
<gene>
    <name evidence="4" type="ORF">C6P11_01340</name>
</gene>
<name>A0A4Z0S7J9_WEICO</name>
<dbReference type="PANTHER" id="PTHR34385:SF1">
    <property type="entry name" value="PEPTIDOGLYCAN L-ALANYL-D-GLUTAMATE ENDOPEPTIDASE CWLK"/>
    <property type="match status" value="1"/>
</dbReference>
<dbReference type="GO" id="GO:0006508">
    <property type="term" value="P:proteolysis"/>
    <property type="evidence" value="ECO:0007669"/>
    <property type="project" value="InterPro"/>
</dbReference>
<comment type="caution">
    <text evidence="4">The sequence shown here is derived from an EMBL/GenBank/DDBJ whole genome shotgun (WGS) entry which is preliminary data.</text>
</comment>
<dbReference type="Pfam" id="PF02557">
    <property type="entry name" value="VanY"/>
    <property type="match status" value="1"/>
</dbReference>
<evidence type="ECO:0000313" key="4">
    <source>
        <dbReference type="EMBL" id="TGE75695.1"/>
    </source>
</evidence>
<keyword evidence="2" id="KW-0812">Transmembrane</keyword>
<feature type="region of interest" description="Disordered" evidence="1">
    <location>
        <begin position="28"/>
        <end position="53"/>
    </location>
</feature>
<dbReference type="GO" id="GO:0004180">
    <property type="term" value="F:carboxypeptidase activity"/>
    <property type="evidence" value="ECO:0007669"/>
    <property type="project" value="UniProtKB-KW"/>
</dbReference>
<dbReference type="SUPFAM" id="SSF55166">
    <property type="entry name" value="Hedgehog/DD-peptidase"/>
    <property type="match status" value="1"/>
</dbReference>
<evidence type="ECO:0000259" key="3">
    <source>
        <dbReference type="Pfam" id="PF02557"/>
    </source>
</evidence>
<dbReference type="Gene3D" id="3.30.1380.10">
    <property type="match status" value="1"/>
</dbReference>
<reference evidence="4 5" key="1">
    <citation type="submission" date="2018-03" db="EMBL/GenBank/DDBJ databases">
        <title>Genome sequencing of Weissella confusa isolates.</title>
        <authorList>
            <person name="Kajala I."/>
            <person name="Baruah R."/>
            <person name="Bergsveinson J."/>
            <person name="Juvonen R."/>
            <person name="Ziola B."/>
        </authorList>
    </citation>
    <scope>NUCLEOTIDE SEQUENCE [LARGE SCALE GENOMIC DNA]</scope>
    <source>
        <strain evidence="4 5">VTT E-062653</strain>
    </source>
</reference>
<dbReference type="OrthoDB" id="9792074at2"/>
<evidence type="ECO:0000256" key="1">
    <source>
        <dbReference type="SAM" id="MobiDB-lite"/>
    </source>
</evidence>
<dbReference type="AlphaFoldDB" id="A0A4Z0S7J9"/>
<organism evidence="4 5">
    <name type="scientific">Weissella confusa</name>
    <name type="common">Lactobacillus confusus</name>
    <dbReference type="NCBI Taxonomy" id="1583"/>
    <lineage>
        <taxon>Bacteria</taxon>
        <taxon>Bacillati</taxon>
        <taxon>Bacillota</taxon>
        <taxon>Bacilli</taxon>
        <taxon>Lactobacillales</taxon>
        <taxon>Lactobacillaceae</taxon>
        <taxon>Weissella</taxon>
    </lineage>
</organism>
<evidence type="ECO:0000313" key="5">
    <source>
        <dbReference type="Proteomes" id="UP000297646"/>
    </source>
</evidence>
<dbReference type="Proteomes" id="UP000297646">
    <property type="component" value="Unassembled WGS sequence"/>
</dbReference>
<feature type="transmembrane region" description="Helical" evidence="2">
    <location>
        <begin position="6"/>
        <end position="24"/>
    </location>
</feature>
<feature type="domain" description="D-alanyl-D-alanine carboxypeptidase-like core" evidence="3">
    <location>
        <begin position="87"/>
        <end position="213"/>
    </location>
</feature>
<dbReference type="EMBL" id="PVSN01000008">
    <property type="protein sequence ID" value="TGE75695.1"/>
    <property type="molecule type" value="Genomic_DNA"/>
</dbReference>
<evidence type="ECO:0000256" key="2">
    <source>
        <dbReference type="SAM" id="Phobius"/>
    </source>
</evidence>
<keyword evidence="2" id="KW-1133">Transmembrane helix</keyword>
<feature type="compositionally biased region" description="Low complexity" evidence="1">
    <location>
        <begin position="28"/>
        <end position="47"/>
    </location>
</feature>
<dbReference type="PANTHER" id="PTHR34385">
    <property type="entry name" value="D-ALANYL-D-ALANINE CARBOXYPEPTIDASE"/>
    <property type="match status" value="1"/>
</dbReference>
<dbReference type="InterPro" id="IPR009045">
    <property type="entry name" value="Zn_M74/Hedgehog-like"/>
</dbReference>
<dbReference type="InterPro" id="IPR052179">
    <property type="entry name" value="DD-CPase-like"/>
</dbReference>
<sequence>MKFGKLVGGGLVVVALAGGGYWLMHQQQPAEKTQTTTKQPAKQQQSSSEKKAYPVTIKPGSEEATLLMVVNKKHPLPADYNPYNGGLSPRTETAKDELIAAMKQAGFDVGDTVSGYRGYDYQKTLYDGYVASEGQAEADAVSARPGYSEHQSGLAFDLRNGSGGLFAEGGSDPAAAKWLRDNAYKYGLIVRYPADLTSSTGYSHEEWHMRYVGMTAAKVIKEQNISLEQYTGNAGGDYNKTKSDDIPALEEYTAKYSDRLTK</sequence>
<proteinExistence type="predicted"/>
<keyword evidence="4" id="KW-0378">Hydrolase</keyword>
<protein>
    <submittedName>
        <fullName evidence="4">D-alanyl-D-alanine carboxypeptidase</fullName>
    </submittedName>
</protein>
<keyword evidence="4" id="KW-0121">Carboxypeptidase</keyword>